<sequence>MPHKSSGPRRRTAVACDRCRRRKIRCIASEFPNQPCMACQKAHAECHFSVSSWRSSRKRTTPFHCPPHSSSSSSTTTTTTPSSPSLIAPTASISSFSYPSYNTYPSFSTDLSSYPPPPPPSSASSSTLVASSPSKLSSFSPSFVSSTIASPLDTTTTTTASTSTSSFPSKSSRKLFYPSGNPATLPSYNDNDPQAPLTSSTFVSSPLVQSSLYMSPPSHPIDRPTSPTTVPIKQYSSSSTSPPPSLSASVSSVSSSIPGYVDHDPLQPYLFQTNPLFTHLDSPSSPSTPNSIVSNPTFPPSSDITTTKFPQEDYVNKPFMQLPMLSDLSLPKLQPSHSPKRESADTFSSSPSTSSASFPSSNSQLLGDSDFDYSSYLTDSSDSASPAAQNDEIASQSFTTSSSDPIGSVDPLSLEIDQFTNLQDSVSSNNPLETSFSQFSNCNPSKSSVLSLTVGSPPLQSFAYPEFCGSLDESFQCLDFTNENLWWENFDSEKASP</sequence>
<gene>
    <name evidence="3" type="ORF">SOCG_01079</name>
</gene>
<organism evidence="3 4">
    <name type="scientific">Schizosaccharomyces octosporus (strain yFS286)</name>
    <name type="common">Fission yeast</name>
    <name type="synonym">Octosporomyces octosporus</name>
    <dbReference type="NCBI Taxonomy" id="483514"/>
    <lineage>
        <taxon>Eukaryota</taxon>
        <taxon>Fungi</taxon>
        <taxon>Dikarya</taxon>
        <taxon>Ascomycota</taxon>
        <taxon>Taphrinomycotina</taxon>
        <taxon>Schizosaccharomycetes</taxon>
        <taxon>Schizosaccharomycetales</taxon>
        <taxon>Schizosaccharomycetaceae</taxon>
        <taxon>Schizosaccharomyces</taxon>
    </lineage>
</organism>
<evidence type="ECO:0000259" key="2">
    <source>
        <dbReference type="PROSITE" id="PS50048"/>
    </source>
</evidence>
<feature type="compositionally biased region" description="Low complexity" evidence="1">
    <location>
        <begin position="345"/>
        <end position="363"/>
    </location>
</feature>
<dbReference type="GO" id="GO:0008270">
    <property type="term" value="F:zinc ion binding"/>
    <property type="evidence" value="ECO:0007669"/>
    <property type="project" value="InterPro"/>
</dbReference>
<dbReference type="PROSITE" id="PS00463">
    <property type="entry name" value="ZN2_CY6_FUNGAL_1"/>
    <property type="match status" value="1"/>
</dbReference>
<feature type="region of interest" description="Disordered" evidence="1">
    <location>
        <begin position="152"/>
        <end position="201"/>
    </location>
</feature>
<feature type="region of interest" description="Disordered" evidence="1">
    <location>
        <begin position="280"/>
        <end position="308"/>
    </location>
</feature>
<feature type="compositionally biased region" description="Polar residues" evidence="1">
    <location>
        <begin position="225"/>
        <end position="235"/>
    </location>
</feature>
<dbReference type="OrthoDB" id="5394557at2759"/>
<dbReference type="InterPro" id="IPR001138">
    <property type="entry name" value="Zn2Cys6_DnaBD"/>
</dbReference>
<feature type="region of interest" description="Disordered" evidence="1">
    <location>
        <begin position="330"/>
        <end position="363"/>
    </location>
</feature>
<feature type="region of interest" description="Disordered" evidence="1">
    <location>
        <begin position="213"/>
        <end position="256"/>
    </location>
</feature>
<feature type="region of interest" description="Disordered" evidence="1">
    <location>
        <begin position="109"/>
        <end position="128"/>
    </location>
</feature>
<feature type="compositionally biased region" description="Low complexity" evidence="1">
    <location>
        <begin position="152"/>
        <end position="170"/>
    </location>
</feature>
<feature type="compositionally biased region" description="Polar residues" evidence="1">
    <location>
        <begin position="386"/>
        <end position="405"/>
    </location>
</feature>
<dbReference type="SMART" id="SM00066">
    <property type="entry name" value="GAL4"/>
    <property type="match status" value="1"/>
</dbReference>
<reference evidence="3 4" key="1">
    <citation type="journal article" date="2011" name="Science">
        <title>Comparative functional genomics of the fission yeasts.</title>
        <authorList>
            <person name="Rhind N."/>
            <person name="Chen Z."/>
            <person name="Yassour M."/>
            <person name="Thompson D.A."/>
            <person name="Haas B.J."/>
            <person name="Habib N."/>
            <person name="Wapinski I."/>
            <person name="Roy S."/>
            <person name="Lin M.F."/>
            <person name="Heiman D.I."/>
            <person name="Young S.K."/>
            <person name="Furuya K."/>
            <person name="Guo Y."/>
            <person name="Pidoux A."/>
            <person name="Chen H.M."/>
            <person name="Robbertse B."/>
            <person name="Goldberg J.M."/>
            <person name="Aoki K."/>
            <person name="Bayne E.H."/>
            <person name="Berlin A.M."/>
            <person name="Desjardins C.A."/>
            <person name="Dobbs E."/>
            <person name="Dukaj L."/>
            <person name="Fan L."/>
            <person name="FitzGerald M.G."/>
            <person name="French C."/>
            <person name="Gujja S."/>
            <person name="Hansen K."/>
            <person name="Keifenheim D."/>
            <person name="Levin J.Z."/>
            <person name="Mosher R.A."/>
            <person name="Mueller C.A."/>
            <person name="Pfiffner J."/>
            <person name="Priest M."/>
            <person name="Russ C."/>
            <person name="Smialowska A."/>
            <person name="Swoboda P."/>
            <person name="Sykes S.M."/>
            <person name="Vaughn M."/>
            <person name="Vengrova S."/>
            <person name="Yoder R."/>
            <person name="Zeng Q."/>
            <person name="Allshire R."/>
            <person name="Baulcombe D."/>
            <person name="Birren B.W."/>
            <person name="Brown W."/>
            <person name="Ekwall K."/>
            <person name="Kellis M."/>
            <person name="Leatherwood J."/>
            <person name="Levin H."/>
            <person name="Margalit H."/>
            <person name="Martienssen R."/>
            <person name="Nieduszynski C.A."/>
            <person name="Spatafora J.W."/>
            <person name="Friedman N."/>
            <person name="Dalgaard J.Z."/>
            <person name="Baumann P."/>
            <person name="Niki H."/>
            <person name="Regev A."/>
            <person name="Nusbaum C."/>
        </authorList>
    </citation>
    <scope>NUCLEOTIDE SEQUENCE [LARGE SCALE GENOMIC DNA]</scope>
    <source>
        <strain evidence="4">yFS286</strain>
    </source>
</reference>
<accession>S9RGZ6</accession>
<dbReference type="Proteomes" id="UP000016088">
    <property type="component" value="Unassembled WGS sequence"/>
</dbReference>
<keyword evidence="4" id="KW-1185">Reference proteome</keyword>
<dbReference type="OMA" id="ACQKAHA"/>
<evidence type="ECO:0000313" key="4">
    <source>
        <dbReference type="Proteomes" id="UP000016088"/>
    </source>
</evidence>
<evidence type="ECO:0000256" key="1">
    <source>
        <dbReference type="SAM" id="MobiDB-lite"/>
    </source>
</evidence>
<dbReference type="InterPro" id="IPR036864">
    <property type="entry name" value="Zn2-C6_fun-type_DNA-bd_sf"/>
</dbReference>
<feature type="region of interest" description="Disordered" evidence="1">
    <location>
        <begin position="377"/>
        <end position="410"/>
    </location>
</feature>
<dbReference type="RefSeq" id="XP_013018953.1">
    <property type="nucleotide sequence ID" value="XM_013163499.1"/>
</dbReference>
<dbReference type="AlphaFoldDB" id="S9RGZ6"/>
<name>S9RGZ6_SCHOY</name>
<dbReference type="Gene3D" id="4.10.240.10">
    <property type="entry name" value="Zn(2)-C6 fungal-type DNA-binding domain"/>
    <property type="match status" value="1"/>
</dbReference>
<dbReference type="VEuPathDB" id="FungiDB:SOCG_01079"/>
<feature type="compositionally biased region" description="Low complexity" evidence="1">
    <location>
        <begin position="236"/>
        <end position="256"/>
    </location>
</feature>
<dbReference type="EMBL" id="KE503207">
    <property type="protein sequence ID" value="EPX73329.1"/>
    <property type="molecule type" value="Genomic_DNA"/>
</dbReference>
<protein>
    <submittedName>
        <fullName evidence="3">Transcription factor</fullName>
    </submittedName>
</protein>
<dbReference type="HOGENOM" id="CLU_529087_0_0_1"/>
<dbReference type="PROSITE" id="PS50048">
    <property type="entry name" value="ZN2_CY6_FUNGAL_2"/>
    <property type="match status" value="1"/>
</dbReference>
<dbReference type="GeneID" id="25030063"/>
<dbReference type="GO" id="GO:0000981">
    <property type="term" value="F:DNA-binding transcription factor activity, RNA polymerase II-specific"/>
    <property type="evidence" value="ECO:0007669"/>
    <property type="project" value="InterPro"/>
</dbReference>
<proteinExistence type="predicted"/>
<evidence type="ECO:0000313" key="3">
    <source>
        <dbReference type="EMBL" id="EPX73329.1"/>
    </source>
</evidence>
<dbReference type="SUPFAM" id="SSF57701">
    <property type="entry name" value="Zn2/Cys6 DNA-binding domain"/>
    <property type="match status" value="1"/>
</dbReference>
<feature type="domain" description="Zn(2)-C6 fungal-type" evidence="2">
    <location>
        <begin position="15"/>
        <end position="48"/>
    </location>
</feature>
<feature type="compositionally biased region" description="Low complexity" evidence="1">
    <location>
        <begin position="62"/>
        <end position="86"/>
    </location>
</feature>
<dbReference type="Pfam" id="PF00172">
    <property type="entry name" value="Zn_clus"/>
    <property type="match status" value="1"/>
</dbReference>
<feature type="region of interest" description="Disordered" evidence="1">
    <location>
        <begin position="59"/>
        <end position="86"/>
    </location>
</feature>
<feature type="compositionally biased region" description="Polar residues" evidence="1">
    <location>
        <begin position="181"/>
        <end position="201"/>
    </location>
</feature>